<sequence length="105" mass="11930">QHQQQHINRMVSTDPDMIPPNLDDISQISHQSSPHSFMEHPGQRHPSTPVTSLRRRVSLLPTKQIVLDGNIVKVRPRQQGTSTTRATALPCHQQSEEQDQDVQEL</sequence>
<keyword evidence="3" id="KW-1185">Reference proteome</keyword>
<comment type="caution">
    <text evidence="2">The sequence shown here is derived from an EMBL/GenBank/DDBJ whole genome shotgun (WGS) entry which is preliminary data.</text>
</comment>
<feature type="compositionally biased region" description="Low complexity" evidence="1">
    <location>
        <begin position="23"/>
        <end position="36"/>
    </location>
</feature>
<dbReference type="Proteomes" id="UP001432322">
    <property type="component" value="Unassembled WGS sequence"/>
</dbReference>
<organism evidence="2 3">
    <name type="scientific">Pristionchus fissidentatus</name>
    <dbReference type="NCBI Taxonomy" id="1538716"/>
    <lineage>
        <taxon>Eukaryota</taxon>
        <taxon>Metazoa</taxon>
        <taxon>Ecdysozoa</taxon>
        <taxon>Nematoda</taxon>
        <taxon>Chromadorea</taxon>
        <taxon>Rhabditida</taxon>
        <taxon>Rhabditina</taxon>
        <taxon>Diplogasteromorpha</taxon>
        <taxon>Diplogasteroidea</taxon>
        <taxon>Neodiplogasteridae</taxon>
        <taxon>Pristionchus</taxon>
    </lineage>
</organism>
<reference evidence="2" key="1">
    <citation type="submission" date="2023-10" db="EMBL/GenBank/DDBJ databases">
        <title>Genome assembly of Pristionchus species.</title>
        <authorList>
            <person name="Yoshida K."/>
            <person name="Sommer R.J."/>
        </authorList>
    </citation>
    <scope>NUCLEOTIDE SEQUENCE</scope>
    <source>
        <strain evidence="2">RS5133</strain>
    </source>
</reference>
<dbReference type="AlphaFoldDB" id="A0AAV5WI26"/>
<feature type="compositionally biased region" description="Acidic residues" evidence="1">
    <location>
        <begin position="96"/>
        <end position="105"/>
    </location>
</feature>
<feature type="region of interest" description="Disordered" evidence="1">
    <location>
        <begin position="75"/>
        <end position="105"/>
    </location>
</feature>
<gene>
    <name evidence="2" type="ORF">PFISCL1PPCAC_21974</name>
</gene>
<feature type="non-terminal residue" evidence="2">
    <location>
        <position position="1"/>
    </location>
</feature>
<evidence type="ECO:0000256" key="1">
    <source>
        <dbReference type="SAM" id="MobiDB-lite"/>
    </source>
</evidence>
<accession>A0AAV5WI26</accession>
<name>A0AAV5WI26_9BILA</name>
<dbReference type="EMBL" id="BTSY01000005">
    <property type="protein sequence ID" value="GMT30677.1"/>
    <property type="molecule type" value="Genomic_DNA"/>
</dbReference>
<evidence type="ECO:0000313" key="2">
    <source>
        <dbReference type="EMBL" id="GMT30677.1"/>
    </source>
</evidence>
<proteinExistence type="predicted"/>
<evidence type="ECO:0000313" key="3">
    <source>
        <dbReference type="Proteomes" id="UP001432322"/>
    </source>
</evidence>
<protein>
    <submittedName>
        <fullName evidence="2">Uncharacterized protein</fullName>
    </submittedName>
</protein>
<feature type="compositionally biased region" description="Polar residues" evidence="1">
    <location>
        <begin position="1"/>
        <end position="11"/>
    </location>
</feature>
<feature type="region of interest" description="Disordered" evidence="1">
    <location>
        <begin position="1"/>
        <end position="51"/>
    </location>
</feature>